<dbReference type="GO" id="GO:0003964">
    <property type="term" value="F:RNA-directed DNA polymerase activity"/>
    <property type="evidence" value="ECO:0007669"/>
    <property type="project" value="UniProtKB-KW"/>
</dbReference>
<evidence type="ECO:0000256" key="2">
    <source>
        <dbReference type="SAM" id="MobiDB-lite"/>
    </source>
</evidence>
<evidence type="ECO:0000313" key="5">
    <source>
        <dbReference type="EMBL" id="KOB79479.1"/>
    </source>
</evidence>
<keyword evidence="3" id="KW-0695">RNA-directed DNA polymerase</keyword>
<feature type="compositionally biased region" description="Polar residues" evidence="2">
    <location>
        <begin position="201"/>
        <end position="222"/>
    </location>
</feature>
<protein>
    <submittedName>
        <fullName evidence="3">Endonuclease-reverse transcriptase</fullName>
    </submittedName>
</protein>
<keyword evidence="3" id="KW-0548">Nucleotidyltransferase</keyword>
<feature type="region of interest" description="Disordered" evidence="2">
    <location>
        <begin position="195"/>
        <end position="274"/>
    </location>
</feature>
<evidence type="ECO:0000313" key="3">
    <source>
        <dbReference type="EMBL" id="KOB75906.1"/>
    </source>
</evidence>
<reference evidence="3 6" key="1">
    <citation type="journal article" date="2015" name="Genome Biol. Evol.">
        <title>The genome of winter moth (Operophtera brumata) provides a genomic perspective on sexual dimorphism and phenology.</title>
        <authorList>
            <person name="Derks M.F."/>
            <person name="Smit S."/>
            <person name="Salis L."/>
            <person name="Schijlen E."/>
            <person name="Bossers A."/>
            <person name="Mateman C."/>
            <person name="Pijl A.S."/>
            <person name="de Ridder D."/>
            <person name="Groenen M.A."/>
            <person name="Visser M.E."/>
            <person name="Megens H.J."/>
        </authorList>
    </citation>
    <scope>NUCLEOTIDE SEQUENCE [LARGE SCALE GENOMIC DNA]</scope>
    <source>
        <strain evidence="3">WM2013NL</strain>
        <tissue evidence="3">Head and thorax</tissue>
    </source>
</reference>
<dbReference type="STRING" id="104452.A0A0L7LL17"/>
<keyword evidence="6" id="KW-1185">Reference proteome</keyword>
<keyword evidence="3" id="KW-0808">Transferase</keyword>
<dbReference type="EMBL" id="JTDY01000008">
    <property type="protein sequence ID" value="KOB79479.1"/>
    <property type="molecule type" value="Genomic_DNA"/>
</dbReference>
<dbReference type="AlphaFoldDB" id="A0A0L7LL17"/>
<accession>A0A0L7LL17</accession>
<feature type="coiled-coil region" evidence="1">
    <location>
        <begin position="1"/>
        <end position="68"/>
    </location>
</feature>
<evidence type="ECO:0000256" key="1">
    <source>
        <dbReference type="SAM" id="Coils"/>
    </source>
</evidence>
<sequence>MEEIREMFKQLQADVNDTKNSLREMESNITKNVNNNINEMVGNLQVKIQTLETENELQERRLDTIERTQRQRNLVMFGVEEKERGYSDLVNKILNILNDEMNVNCTLLEIQALRRIGRKGDKIRPIVISFTTLGRKIDVQKNWKSLQNTRYSIAEDYPPKVLEIRKTLYEQARTEKVKGNKVLIKYDKLIILQPNPEESRTQATRNTKRALSQTPPQTNPNNKTKERNGATQAQKKNKISSYWAHPTAQTAHSVHSAEDGNKRTGAGLQKQQQQ</sequence>
<evidence type="ECO:0000313" key="6">
    <source>
        <dbReference type="Proteomes" id="UP000037510"/>
    </source>
</evidence>
<comment type="caution">
    <text evidence="3">The sequence shown here is derived from an EMBL/GenBank/DDBJ whole genome shotgun (WGS) entry which is preliminary data.</text>
</comment>
<evidence type="ECO:0000313" key="4">
    <source>
        <dbReference type="EMBL" id="KOB78842.1"/>
    </source>
</evidence>
<organism evidence="3 6">
    <name type="scientific">Operophtera brumata</name>
    <name type="common">Winter moth</name>
    <name type="synonym">Phalaena brumata</name>
    <dbReference type="NCBI Taxonomy" id="104452"/>
    <lineage>
        <taxon>Eukaryota</taxon>
        <taxon>Metazoa</taxon>
        <taxon>Ecdysozoa</taxon>
        <taxon>Arthropoda</taxon>
        <taxon>Hexapoda</taxon>
        <taxon>Insecta</taxon>
        <taxon>Pterygota</taxon>
        <taxon>Neoptera</taxon>
        <taxon>Endopterygota</taxon>
        <taxon>Lepidoptera</taxon>
        <taxon>Glossata</taxon>
        <taxon>Ditrysia</taxon>
        <taxon>Geometroidea</taxon>
        <taxon>Geometridae</taxon>
        <taxon>Larentiinae</taxon>
        <taxon>Operophtera</taxon>
    </lineage>
</organism>
<dbReference type="EMBL" id="JTDY01000104">
    <property type="protein sequence ID" value="KOB78842.1"/>
    <property type="molecule type" value="Genomic_DNA"/>
</dbReference>
<keyword evidence="3" id="KW-0255">Endonuclease</keyword>
<proteinExistence type="predicted"/>
<name>A0A0L7LL17_OPEBR</name>
<keyword evidence="3" id="KW-0378">Hydrolase</keyword>
<dbReference type="GO" id="GO:0004519">
    <property type="term" value="F:endonuclease activity"/>
    <property type="evidence" value="ECO:0007669"/>
    <property type="project" value="UniProtKB-KW"/>
</dbReference>
<keyword evidence="1" id="KW-0175">Coiled coil</keyword>
<dbReference type="EMBL" id="JTDY01000780">
    <property type="protein sequence ID" value="KOB75906.1"/>
    <property type="molecule type" value="Genomic_DNA"/>
</dbReference>
<keyword evidence="3" id="KW-0540">Nuclease</keyword>
<gene>
    <name evidence="5" type="ORF">OBRU01_00179</name>
    <name evidence="4" type="ORF">OBRU01_01639</name>
    <name evidence="3" type="ORF">OBRU01_06683</name>
</gene>
<dbReference type="Proteomes" id="UP000037510">
    <property type="component" value="Unassembled WGS sequence"/>
</dbReference>